<sequence>MYGIADLDNCYVSCERVFRPDLKGVPVVVLSNNDGCVVARSNEAKAMGVKEGTPYFQLEQQFPNNKIAVFSSNYELYGELTGRVISIIRSETPAYFRYSIDECFMYLDGIEPDQLKSWGERLHKRVKREVGMPISIGLAPNKTLAKIASKFAKKYVGYHHCCMIDTDEKRIKALKLFPIEDVWGIGRRYAAKLQSHGIVTAYDFATHHKDWVQLVFNNINIVRTWQELNGEDAVPNEELAKKKSICTSRSFNGMISDFDSLRTHVSNYAARCAEKLRIQNTVASTIGVFLNTNAFREDLAQYWNFQEGRLITPTNSTIPIVGTACDVLKKIYRPGYQYKKAGVIVMGVGPDSPIQQDLFDINAEQIEKMRRLDQVIDRINRLNGSETIVIGSQQYISKKVMGKAAIEREQNQACLNSAEREQARTKFKANVFANAIKHDFKSPNPTTRWSDIIKLK</sequence>
<comment type="similarity">
    <text evidence="1">Belongs to the DNA polymerase type-Y family.</text>
</comment>
<dbReference type="InterPro" id="IPR036775">
    <property type="entry name" value="DNA_pol_Y-fam_lit_finger_sf"/>
</dbReference>
<dbReference type="Pfam" id="PF00817">
    <property type="entry name" value="IMS"/>
    <property type="match status" value="1"/>
</dbReference>
<proteinExistence type="inferred from homology"/>
<dbReference type="Gene3D" id="1.10.150.20">
    <property type="entry name" value="5' to 3' exonuclease, C-terminal subdomain"/>
    <property type="match status" value="1"/>
</dbReference>
<dbReference type="GO" id="GO:0009432">
    <property type="term" value="P:SOS response"/>
    <property type="evidence" value="ECO:0007669"/>
    <property type="project" value="TreeGrafter"/>
</dbReference>
<dbReference type="Pfam" id="PF11799">
    <property type="entry name" value="IMS_C"/>
    <property type="match status" value="1"/>
</dbReference>
<name>A0A928GG69_XYLRU</name>
<accession>A0A928GG69</accession>
<dbReference type="Proteomes" id="UP000763088">
    <property type="component" value="Unassembled WGS sequence"/>
</dbReference>
<evidence type="ECO:0000313" key="4">
    <source>
        <dbReference type="Proteomes" id="UP000763088"/>
    </source>
</evidence>
<evidence type="ECO:0000259" key="2">
    <source>
        <dbReference type="PROSITE" id="PS50173"/>
    </source>
</evidence>
<dbReference type="SUPFAM" id="SSF100879">
    <property type="entry name" value="Lesion bypass DNA polymerase (Y-family), little finger domain"/>
    <property type="match status" value="1"/>
</dbReference>
<dbReference type="InterPro" id="IPR043502">
    <property type="entry name" value="DNA/RNA_pol_sf"/>
</dbReference>
<dbReference type="PANTHER" id="PTHR11076">
    <property type="entry name" value="DNA REPAIR POLYMERASE UMUC / TRANSFERASE FAMILY MEMBER"/>
    <property type="match status" value="1"/>
</dbReference>
<evidence type="ECO:0000256" key="1">
    <source>
        <dbReference type="ARBA" id="ARBA00010945"/>
    </source>
</evidence>
<dbReference type="Gene3D" id="3.30.70.270">
    <property type="match status" value="1"/>
</dbReference>
<dbReference type="GO" id="GO:0003684">
    <property type="term" value="F:damaged DNA binding"/>
    <property type="evidence" value="ECO:0007669"/>
    <property type="project" value="InterPro"/>
</dbReference>
<feature type="domain" description="UmuC" evidence="2">
    <location>
        <begin position="2"/>
        <end position="186"/>
    </location>
</feature>
<dbReference type="GO" id="GO:0006281">
    <property type="term" value="P:DNA repair"/>
    <property type="evidence" value="ECO:0007669"/>
    <property type="project" value="InterPro"/>
</dbReference>
<dbReference type="CDD" id="cd01700">
    <property type="entry name" value="PolY_Pol_V_umuC"/>
    <property type="match status" value="1"/>
</dbReference>
<comment type="caution">
    <text evidence="3">The sequence shown here is derived from an EMBL/GenBank/DDBJ whole genome shotgun (WGS) entry which is preliminary data.</text>
</comment>
<dbReference type="InterPro" id="IPR050116">
    <property type="entry name" value="DNA_polymerase-Y"/>
</dbReference>
<dbReference type="InterPro" id="IPR043128">
    <property type="entry name" value="Rev_trsase/Diguanyl_cyclase"/>
</dbReference>
<dbReference type="SUPFAM" id="SSF56672">
    <property type="entry name" value="DNA/RNA polymerases"/>
    <property type="match status" value="1"/>
</dbReference>
<gene>
    <name evidence="3" type="ORF">E7102_04445</name>
</gene>
<dbReference type="GO" id="GO:0042276">
    <property type="term" value="P:error-prone translesion synthesis"/>
    <property type="evidence" value="ECO:0007669"/>
    <property type="project" value="TreeGrafter"/>
</dbReference>
<dbReference type="AlphaFoldDB" id="A0A928GG69"/>
<reference evidence="3" key="1">
    <citation type="submission" date="2019-04" db="EMBL/GenBank/DDBJ databases">
        <title>Evolution of Biomass-Degrading Anaerobic Consortia Revealed by Metagenomics.</title>
        <authorList>
            <person name="Peng X."/>
        </authorList>
    </citation>
    <scope>NUCLEOTIDE SEQUENCE</scope>
    <source>
        <strain evidence="3">SIG141</strain>
    </source>
</reference>
<evidence type="ECO:0000313" key="3">
    <source>
        <dbReference type="EMBL" id="MBE6265712.1"/>
    </source>
</evidence>
<dbReference type="GO" id="GO:0003887">
    <property type="term" value="F:DNA-directed DNA polymerase activity"/>
    <property type="evidence" value="ECO:0007669"/>
    <property type="project" value="TreeGrafter"/>
</dbReference>
<dbReference type="PANTHER" id="PTHR11076:SF34">
    <property type="entry name" value="PROTEIN UMUC"/>
    <property type="match status" value="1"/>
</dbReference>
<dbReference type="Gene3D" id="3.40.1170.60">
    <property type="match status" value="1"/>
</dbReference>
<dbReference type="PROSITE" id="PS50173">
    <property type="entry name" value="UMUC"/>
    <property type="match status" value="1"/>
</dbReference>
<protein>
    <submittedName>
        <fullName evidence="3">Y-family DNA polymerase</fullName>
    </submittedName>
</protein>
<dbReference type="InterPro" id="IPR017961">
    <property type="entry name" value="DNA_pol_Y-fam_little_finger"/>
</dbReference>
<dbReference type="InterPro" id="IPR001126">
    <property type="entry name" value="UmuC"/>
</dbReference>
<organism evidence="3 4">
    <name type="scientific">Xylanibacter ruminicola</name>
    <name type="common">Prevotella ruminicola</name>
    <dbReference type="NCBI Taxonomy" id="839"/>
    <lineage>
        <taxon>Bacteria</taxon>
        <taxon>Pseudomonadati</taxon>
        <taxon>Bacteroidota</taxon>
        <taxon>Bacteroidia</taxon>
        <taxon>Bacteroidales</taxon>
        <taxon>Prevotellaceae</taxon>
        <taxon>Xylanibacter</taxon>
    </lineage>
</organism>
<dbReference type="EMBL" id="SUYD01000004">
    <property type="protein sequence ID" value="MBE6265712.1"/>
    <property type="molecule type" value="Genomic_DNA"/>
</dbReference>
<dbReference type="GO" id="GO:0005829">
    <property type="term" value="C:cytosol"/>
    <property type="evidence" value="ECO:0007669"/>
    <property type="project" value="TreeGrafter"/>
</dbReference>